<dbReference type="EMBL" id="PGCI01000042">
    <property type="protein sequence ID" value="PLW46164.1"/>
    <property type="molecule type" value="Genomic_DNA"/>
</dbReference>
<proteinExistence type="predicted"/>
<comment type="caution">
    <text evidence="2">The sequence shown here is derived from an EMBL/GenBank/DDBJ whole genome shotgun (WGS) entry which is preliminary data.</text>
</comment>
<feature type="region of interest" description="Disordered" evidence="1">
    <location>
        <begin position="110"/>
        <end position="178"/>
    </location>
</feature>
<evidence type="ECO:0000256" key="1">
    <source>
        <dbReference type="SAM" id="MobiDB-lite"/>
    </source>
</evidence>
<gene>
    <name evidence="2" type="ORF">PCASD_04133</name>
</gene>
<accession>A0A2N5V852</accession>
<organism evidence="2 3">
    <name type="scientific">Puccinia coronata f. sp. avenae</name>
    <dbReference type="NCBI Taxonomy" id="200324"/>
    <lineage>
        <taxon>Eukaryota</taxon>
        <taxon>Fungi</taxon>
        <taxon>Dikarya</taxon>
        <taxon>Basidiomycota</taxon>
        <taxon>Pucciniomycotina</taxon>
        <taxon>Pucciniomycetes</taxon>
        <taxon>Pucciniales</taxon>
        <taxon>Pucciniaceae</taxon>
        <taxon>Puccinia</taxon>
    </lineage>
</organism>
<feature type="compositionally biased region" description="Polar residues" evidence="1">
    <location>
        <begin position="123"/>
        <end position="140"/>
    </location>
</feature>
<name>A0A2N5V852_9BASI</name>
<reference evidence="2 3" key="1">
    <citation type="submission" date="2017-11" db="EMBL/GenBank/DDBJ databases">
        <title>De novo assembly and phasing of dikaryotic genomes from two isolates of Puccinia coronata f. sp. avenae, the causal agent of oat crown rust.</title>
        <authorList>
            <person name="Miller M.E."/>
            <person name="Zhang Y."/>
            <person name="Omidvar V."/>
            <person name="Sperschneider J."/>
            <person name="Schwessinger B."/>
            <person name="Raley C."/>
            <person name="Palmer J.M."/>
            <person name="Garnica D."/>
            <person name="Upadhyaya N."/>
            <person name="Rathjen J."/>
            <person name="Taylor J.M."/>
            <person name="Park R.F."/>
            <person name="Dodds P.N."/>
            <person name="Hirsch C.D."/>
            <person name="Kianian S.F."/>
            <person name="Figueroa M."/>
        </authorList>
    </citation>
    <scope>NUCLEOTIDE SEQUENCE [LARGE SCALE GENOMIC DNA]</scope>
    <source>
        <strain evidence="2">12SD80</strain>
    </source>
</reference>
<feature type="compositionally biased region" description="Basic and acidic residues" evidence="1">
    <location>
        <begin position="112"/>
        <end position="122"/>
    </location>
</feature>
<dbReference type="AlphaFoldDB" id="A0A2N5V852"/>
<evidence type="ECO:0000313" key="2">
    <source>
        <dbReference type="EMBL" id="PLW46164.1"/>
    </source>
</evidence>
<sequence>MSGTGTPQDNREARVWTNEKDRFVLEKVQKIAKDHPREKNQLSFVHLRNLLNGVTLPGGNYPAETRSTGVTLDPSCEDKSDTVQLEPIVNHNNNKKEATMQKTKKYVSNNAENHKSKEHDVTKLNSVSNNSIGQPRSSIATKGPIQEALPSLDKPSHGKRLTLKLSAPAPRRSLRKAA</sequence>
<protein>
    <submittedName>
        <fullName evidence="2">Uncharacterized protein</fullName>
    </submittedName>
</protein>
<dbReference type="Proteomes" id="UP000235392">
    <property type="component" value="Unassembled WGS sequence"/>
</dbReference>
<evidence type="ECO:0000313" key="3">
    <source>
        <dbReference type="Proteomes" id="UP000235392"/>
    </source>
</evidence>